<dbReference type="AlphaFoldDB" id="A0A2P2Q9Q5"/>
<name>A0A2P2Q9Q5_RHIMU</name>
<protein>
    <submittedName>
        <fullName evidence="1">Uncharacterized protein</fullName>
    </submittedName>
</protein>
<dbReference type="EMBL" id="GGEC01083190">
    <property type="protein sequence ID" value="MBX63674.1"/>
    <property type="molecule type" value="Transcribed_RNA"/>
</dbReference>
<sequence length="108" mass="12604">MLDEHFKLEQELRNSKWKSQKVSIKLTSTPGKYLGQYQVCRITLKILPWRTRKYIGCIMNILDEHFTTAITCIQNESTQSDMRRISQMTLLLSQTHCSTAFLFLSSIS</sequence>
<organism evidence="1">
    <name type="scientific">Rhizophora mucronata</name>
    <name type="common">Asiatic mangrove</name>
    <dbReference type="NCBI Taxonomy" id="61149"/>
    <lineage>
        <taxon>Eukaryota</taxon>
        <taxon>Viridiplantae</taxon>
        <taxon>Streptophyta</taxon>
        <taxon>Embryophyta</taxon>
        <taxon>Tracheophyta</taxon>
        <taxon>Spermatophyta</taxon>
        <taxon>Magnoliopsida</taxon>
        <taxon>eudicotyledons</taxon>
        <taxon>Gunneridae</taxon>
        <taxon>Pentapetalae</taxon>
        <taxon>rosids</taxon>
        <taxon>fabids</taxon>
        <taxon>Malpighiales</taxon>
        <taxon>Rhizophoraceae</taxon>
        <taxon>Rhizophora</taxon>
    </lineage>
</organism>
<reference evidence="1" key="1">
    <citation type="submission" date="2018-02" db="EMBL/GenBank/DDBJ databases">
        <title>Rhizophora mucronata_Transcriptome.</title>
        <authorList>
            <person name="Meera S.P."/>
            <person name="Sreeshan A."/>
            <person name="Augustine A."/>
        </authorList>
    </citation>
    <scope>NUCLEOTIDE SEQUENCE</scope>
    <source>
        <tissue evidence="1">Leaf</tissue>
    </source>
</reference>
<evidence type="ECO:0000313" key="1">
    <source>
        <dbReference type="EMBL" id="MBX63674.1"/>
    </source>
</evidence>
<accession>A0A2P2Q9Q5</accession>
<proteinExistence type="predicted"/>